<dbReference type="RefSeq" id="WP_047371030.1">
    <property type="nucleotide sequence ID" value="NZ_CABMNU010000005.1"/>
</dbReference>
<comment type="caution">
    <text evidence="1">The sequence shown here is derived from an EMBL/GenBank/DDBJ whole genome shotgun (WGS) entry which is preliminary data.</text>
</comment>
<reference evidence="1" key="1">
    <citation type="journal article" date="2018" name="Genome Biol.">
        <title>SKESA: strategic k-mer extension for scrupulous assemblies.</title>
        <authorList>
            <person name="Souvorov A."/>
            <person name="Agarwala R."/>
            <person name="Lipman D.J."/>
        </authorList>
    </citation>
    <scope>NUCLEOTIDE SEQUENCE</scope>
    <source>
        <strain evidence="1">CAVp300</strain>
    </source>
</reference>
<organism evidence="1 2">
    <name type="scientific">Kluyvera intermedia</name>
    <name type="common">Enterobacter intermedius</name>
    <dbReference type="NCBI Taxonomy" id="61648"/>
    <lineage>
        <taxon>Bacteria</taxon>
        <taxon>Pseudomonadati</taxon>
        <taxon>Pseudomonadota</taxon>
        <taxon>Gammaproteobacteria</taxon>
        <taxon>Enterobacterales</taxon>
        <taxon>Enterobacteriaceae</taxon>
        <taxon>Kluyvera</taxon>
    </lineage>
</organism>
<proteinExistence type="predicted"/>
<name>A0A9P3TC52_KLUIN</name>
<protein>
    <submittedName>
        <fullName evidence="1">Uncharacterized protein</fullName>
    </submittedName>
</protein>
<evidence type="ECO:0000313" key="2">
    <source>
        <dbReference type="Proteomes" id="UP000867740"/>
    </source>
</evidence>
<gene>
    <name evidence="1" type="ORF">I8531_005269</name>
</gene>
<evidence type="ECO:0000313" key="1">
    <source>
        <dbReference type="EMBL" id="HAT3584863.1"/>
    </source>
</evidence>
<accession>A0A9P3TC52</accession>
<dbReference type="Proteomes" id="UP000867740">
    <property type="component" value="Unassembled WGS sequence"/>
</dbReference>
<dbReference type="AlphaFoldDB" id="A0A9P3TC52"/>
<reference evidence="1" key="2">
    <citation type="submission" date="2020-10" db="EMBL/GenBank/DDBJ databases">
        <authorList>
            <consortium name="NCBI Pathogen Detection Project"/>
        </authorList>
    </citation>
    <scope>NUCLEOTIDE SEQUENCE</scope>
    <source>
        <strain evidence="1">CAVp300</strain>
    </source>
</reference>
<sequence length="121" mass="13904">MMQKILIDTSNLSTIAVCLEQLVNAERAQLSIEHLLDQSTNNAEFSSWRKSAEKALRAVKAKRRLITAQLAVLRQQEKEKNEENRQQHNEYLIAELREIVTPSSFTRCVRYATDKLEACGE</sequence>
<dbReference type="EMBL" id="DACSUM010000076">
    <property type="protein sequence ID" value="HAT3584863.1"/>
    <property type="molecule type" value="Genomic_DNA"/>
</dbReference>